<dbReference type="PANTHER" id="PTHR12159">
    <property type="entry name" value="G/T AND G/U MISMATCH-SPECIFIC DNA GLYCOSYLASE"/>
    <property type="match status" value="1"/>
</dbReference>
<feature type="region of interest" description="Disordered" evidence="18">
    <location>
        <begin position="1"/>
        <end position="51"/>
    </location>
</feature>
<dbReference type="Proteomes" id="UP000494040">
    <property type="component" value="Unassembled WGS sequence"/>
</dbReference>
<feature type="compositionally biased region" description="Polar residues" evidence="18">
    <location>
        <begin position="583"/>
        <end position="602"/>
    </location>
</feature>
<dbReference type="GO" id="GO:0032183">
    <property type="term" value="F:SUMO binding"/>
    <property type="evidence" value="ECO:0007669"/>
    <property type="project" value="UniProtKB-ARBA"/>
</dbReference>
<keyword evidence="6" id="KW-0156">Chromatin regulator</keyword>
<evidence type="ECO:0000256" key="12">
    <source>
        <dbReference type="ARBA" id="ARBA00052915"/>
    </source>
</evidence>
<evidence type="ECO:0000256" key="3">
    <source>
        <dbReference type="ARBA" id="ARBA00022763"/>
    </source>
</evidence>
<evidence type="ECO:0000259" key="19">
    <source>
        <dbReference type="SMART" id="SM00986"/>
    </source>
</evidence>
<feature type="compositionally biased region" description="Polar residues" evidence="18">
    <location>
        <begin position="485"/>
        <end position="534"/>
    </location>
</feature>
<dbReference type="SMART" id="SM00986">
    <property type="entry name" value="UDG"/>
    <property type="match status" value="1"/>
</dbReference>
<keyword evidence="3" id="KW-0227">DNA damage</keyword>
<evidence type="ECO:0000256" key="10">
    <source>
        <dbReference type="ARBA" id="ARBA00023204"/>
    </source>
</evidence>
<evidence type="ECO:0000256" key="18">
    <source>
        <dbReference type="SAM" id="MobiDB-lite"/>
    </source>
</evidence>
<dbReference type="GeneID" id="106669980"/>
<keyword evidence="4" id="KW-0378">Hydrolase</keyword>
<evidence type="ECO:0000256" key="17">
    <source>
        <dbReference type="ARBA" id="ARBA00083221"/>
    </source>
</evidence>
<evidence type="ECO:0000256" key="11">
    <source>
        <dbReference type="ARBA" id="ARBA00023242"/>
    </source>
</evidence>
<keyword evidence="11" id="KW-0539">Nucleus</keyword>
<comment type="subunit">
    <text evidence="14">Homodimer. Interacts with AICDA and GADD45A.</text>
</comment>
<dbReference type="OrthoDB" id="565731at2759"/>
<keyword evidence="5" id="KW-0832">Ubl conjugation</keyword>
<dbReference type="SMART" id="SM00987">
    <property type="entry name" value="UreE_C"/>
    <property type="match status" value="1"/>
</dbReference>
<dbReference type="GO" id="GO:0006285">
    <property type="term" value="P:base-excision repair, AP site formation"/>
    <property type="evidence" value="ECO:0007669"/>
    <property type="project" value="InterPro"/>
</dbReference>
<feature type="compositionally biased region" description="Low complexity" evidence="18">
    <location>
        <begin position="536"/>
        <end position="546"/>
    </location>
</feature>
<keyword evidence="9" id="KW-0804">Transcription</keyword>
<keyword evidence="10" id="KW-0234">DNA repair</keyword>
<evidence type="ECO:0000256" key="6">
    <source>
        <dbReference type="ARBA" id="ARBA00022853"/>
    </source>
</evidence>
<evidence type="ECO:0000256" key="8">
    <source>
        <dbReference type="ARBA" id="ARBA00023159"/>
    </source>
</evidence>
<evidence type="ECO:0000256" key="14">
    <source>
        <dbReference type="ARBA" id="ARBA00064519"/>
    </source>
</evidence>
<keyword evidence="2" id="KW-1017">Isopeptide bond</keyword>
<dbReference type="SMART" id="SM00384">
    <property type="entry name" value="AT_hook"/>
    <property type="match status" value="3"/>
</dbReference>
<protein>
    <recommendedName>
        <fullName evidence="16">G/T mismatch-specific thymine DNA glycosylase</fullName>
        <ecNumber evidence="15">3.2.2.29</ecNumber>
    </recommendedName>
    <alternativeName>
        <fullName evidence="17">Thymine-DNA glycosylase</fullName>
    </alternativeName>
</protein>
<evidence type="ECO:0000313" key="21">
    <source>
        <dbReference type="Proteomes" id="UP000494040"/>
    </source>
</evidence>
<dbReference type="InterPro" id="IPR015637">
    <property type="entry name" value="MUG/TDG"/>
</dbReference>
<evidence type="ECO:0000313" key="20">
    <source>
        <dbReference type="EnsemblMetazoa" id="XP_024082182.1"/>
    </source>
</evidence>
<dbReference type="GO" id="GO:0141016">
    <property type="term" value="F:G/T mismatch-specific thymine-DNA glycosylase activity"/>
    <property type="evidence" value="ECO:0007669"/>
    <property type="project" value="UniProtKB-EC"/>
</dbReference>
<evidence type="ECO:0000256" key="16">
    <source>
        <dbReference type="ARBA" id="ARBA00071248"/>
    </source>
</evidence>
<dbReference type="GO" id="GO:0005654">
    <property type="term" value="C:nucleoplasm"/>
    <property type="evidence" value="ECO:0007669"/>
    <property type="project" value="UniProtKB-ARBA"/>
</dbReference>
<dbReference type="FunFam" id="3.40.470.10:FF:000002">
    <property type="entry name" value="G/T mismatch-specific thymine DNA glycosylase"/>
    <property type="match status" value="1"/>
</dbReference>
<feature type="compositionally biased region" description="Polar residues" evidence="18">
    <location>
        <begin position="632"/>
        <end position="656"/>
    </location>
</feature>
<dbReference type="Pfam" id="PF03167">
    <property type="entry name" value="UDG"/>
    <property type="match status" value="1"/>
</dbReference>
<dbReference type="EC" id="3.2.2.29" evidence="15"/>
<evidence type="ECO:0000256" key="1">
    <source>
        <dbReference type="ARBA" id="ARBA00004123"/>
    </source>
</evidence>
<dbReference type="InterPro" id="IPR036895">
    <property type="entry name" value="Uracil-DNA_glycosylase-like_sf"/>
</dbReference>
<proteinExistence type="inferred from homology"/>
<keyword evidence="7" id="KW-0805">Transcription regulation</keyword>
<dbReference type="GO" id="GO:0004844">
    <property type="term" value="F:uracil DNA N-glycosylase activity"/>
    <property type="evidence" value="ECO:0007669"/>
    <property type="project" value="TreeGrafter"/>
</dbReference>
<feature type="compositionally biased region" description="Basic residues" evidence="18">
    <location>
        <begin position="413"/>
        <end position="422"/>
    </location>
</feature>
<feature type="compositionally biased region" description="Basic and acidic residues" evidence="18">
    <location>
        <begin position="568"/>
        <end position="581"/>
    </location>
</feature>
<name>A0A8I6SII1_CIMLE</name>
<dbReference type="Gene3D" id="3.40.470.10">
    <property type="entry name" value="Uracil-DNA glycosylase-like domain"/>
    <property type="match status" value="1"/>
</dbReference>
<evidence type="ECO:0000256" key="9">
    <source>
        <dbReference type="ARBA" id="ARBA00023163"/>
    </source>
</evidence>
<feature type="compositionally biased region" description="Basic residues" evidence="18">
    <location>
        <begin position="446"/>
        <end position="456"/>
    </location>
</feature>
<evidence type="ECO:0000256" key="2">
    <source>
        <dbReference type="ARBA" id="ARBA00022499"/>
    </source>
</evidence>
<organism evidence="20 21">
    <name type="scientific">Cimex lectularius</name>
    <name type="common">Bed bug</name>
    <name type="synonym">Acanthia lectularia</name>
    <dbReference type="NCBI Taxonomy" id="79782"/>
    <lineage>
        <taxon>Eukaryota</taxon>
        <taxon>Metazoa</taxon>
        <taxon>Ecdysozoa</taxon>
        <taxon>Arthropoda</taxon>
        <taxon>Hexapoda</taxon>
        <taxon>Insecta</taxon>
        <taxon>Pterygota</taxon>
        <taxon>Neoptera</taxon>
        <taxon>Paraneoptera</taxon>
        <taxon>Hemiptera</taxon>
        <taxon>Heteroptera</taxon>
        <taxon>Panheteroptera</taxon>
        <taxon>Cimicomorpha</taxon>
        <taxon>Cimicidae</taxon>
        <taxon>Cimex</taxon>
    </lineage>
</organism>
<comment type="similarity">
    <text evidence="13">Belongs to the uracil-DNA glycosylase (UDG) superfamily. TDG/mug family.</text>
</comment>
<sequence length="830" mass="92615">MTDGPLNKDYPENSGGIDRDCYRGGYQENGNGLIKTEPPHDDGYETAGGGDVDIPNHHHVPNHMGLVQKMGNHPIGEGNMIKYEMQDDPYSFVDDDHMMAPVQCPPLIMQQAPKKRGRKKKIKTEELQPLHSHNQHGMGYQGIMGCLQSPIKDPSSMKIVKERKKHDRFNGMPEEEVSKRTLPDHLTQNLDIVIIGINPGLFAAYKGHHYAGPGNHFWKCLYLSGLTPEPMTADDDYKLLKVGIGFTNMVERATKGSADLTRKEIKEGSQILLEKLQKFKPKIAVFNGKLIFEVFSGKKDFSFGRQPELVDGTNTYMWVMPSSSARCAQLPRAADKVPFYAALKKFRDYLNGAVPEIDDKELVFSYSKLKNFFEPEIKEEGKDGQCVYNYNKVNADLTDISNLGKKDDEPVQPKKKRGRPKKIKVEGEQPRPEEQPKPKVEDKQGVPKKKRGRPKKIKVDNENIPQPPSEHSNPPNHCFSPPIQSPNMQNFPLYQQPHYNQSSQSPLPTSYHQSPMQSHGYNQSPQPPSFTHSDLSSEISAAISSEQNPESPALGPPDFDPPVNLTEEVSKSPNQKDDDCHFSSPQSKKSYQNYDDFSTDSDSGVRYPPKQINQDVSSKSLSGLESLVDQIPNITDNDQSHTVGSGESEHMGSQYSEDSAYLSDYPRSSHFSPQYNTSTSNSYMQQHSNFSVTSLANSSATDSTFSVSSLAGSYTPSTYANVMGPPMSTMIDSNPPLFTNSLDRACRIDSSVNIPPGNPSIPYPYPQYSNPYSNASSGFYPTTHNLHMPGPNFPYPGPYSNSSYPQSGYLPNHMFDRIKPDRMDIGFGSF</sequence>
<feature type="compositionally biased region" description="Basic and acidic residues" evidence="18">
    <location>
        <begin position="423"/>
        <end position="445"/>
    </location>
</feature>
<keyword evidence="21" id="KW-1185">Reference proteome</keyword>
<dbReference type="CDD" id="cd10028">
    <property type="entry name" value="UDG-F2_TDG_MUG"/>
    <property type="match status" value="1"/>
</dbReference>
<evidence type="ECO:0000256" key="7">
    <source>
        <dbReference type="ARBA" id="ARBA00023015"/>
    </source>
</evidence>
<dbReference type="PANTHER" id="PTHR12159:SF9">
    <property type="entry name" value="G_T MISMATCH-SPECIFIC THYMINE DNA GLYCOSYLASE"/>
    <property type="match status" value="1"/>
</dbReference>
<dbReference type="GO" id="GO:0003677">
    <property type="term" value="F:DNA binding"/>
    <property type="evidence" value="ECO:0007669"/>
    <property type="project" value="InterPro"/>
</dbReference>
<dbReference type="InterPro" id="IPR005122">
    <property type="entry name" value="Uracil-DNA_glycosylase-like"/>
</dbReference>
<dbReference type="SUPFAM" id="SSF52141">
    <property type="entry name" value="Uracil-DNA glycosylase-like"/>
    <property type="match status" value="1"/>
</dbReference>
<evidence type="ECO:0000256" key="13">
    <source>
        <dbReference type="ARBA" id="ARBA00061261"/>
    </source>
</evidence>
<evidence type="ECO:0000256" key="5">
    <source>
        <dbReference type="ARBA" id="ARBA00022843"/>
    </source>
</evidence>
<comment type="catalytic activity">
    <reaction evidence="12">
        <text>Hydrolyzes mismatched double-stranded DNA and polynucleotides, releasing free thymine.</text>
        <dbReference type="EC" id="3.2.2.29"/>
    </reaction>
</comment>
<keyword evidence="8" id="KW-0010">Activator</keyword>
<dbReference type="EnsemblMetazoa" id="XM_024226414.1">
    <property type="protein sequence ID" value="XP_024082182.1"/>
    <property type="gene ID" value="LOC106669980"/>
</dbReference>
<accession>A0A8I6SII1</accession>
<feature type="region of interest" description="Disordered" evidence="18">
    <location>
        <begin position="631"/>
        <end position="656"/>
    </location>
</feature>
<feature type="region of interest" description="Disordered" evidence="18">
    <location>
        <begin position="400"/>
        <end position="618"/>
    </location>
</feature>
<dbReference type="AlphaFoldDB" id="A0A8I6SII1"/>
<dbReference type="RefSeq" id="XP_024082182.1">
    <property type="nucleotide sequence ID" value="XM_024226414.1"/>
</dbReference>
<dbReference type="InterPro" id="IPR017956">
    <property type="entry name" value="AT_hook_DNA-bd_motif"/>
</dbReference>
<reference evidence="20" key="1">
    <citation type="submission" date="2022-01" db="UniProtKB">
        <authorList>
            <consortium name="EnsemblMetazoa"/>
        </authorList>
    </citation>
    <scope>IDENTIFICATION</scope>
</reference>
<dbReference type="GO" id="GO:0040029">
    <property type="term" value="P:epigenetic regulation of gene expression"/>
    <property type="evidence" value="ECO:0007669"/>
    <property type="project" value="UniProtKB-ARBA"/>
</dbReference>
<evidence type="ECO:0000256" key="4">
    <source>
        <dbReference type="ARBA" id="ARBA00022801"/>
    </source>
</evidence>
<comment type="subcellular location">
    <subcellularLocation>
        <location evidence="1">Nucleus</location>
    </subcellularLocation>
</comment>
<evidence type="ECO:0000256" key="15">
    <source>
        <dbReference type="ARBA" id="ARBA00066769"/>
    </source>
</evidence>
<feature type="domain" description="Uracil-DNA glycosylase-like" evidence="19">
    <location>
        <begin position="183"/>
        <end position="344"/>
    </location>
</feature>